<protein>
    <submittedName>
        <fullName evidence="2">Uncharacterized protein</fullName>
    </submittedName>
</protein>
<evidence type="ECO:0000256" key="1">
    <source>
        <dbReference type="SAM" id="MobiDB-lite"/>
    </source>
</evidence>
<organism evidence="2 3">
    <name type="scientific">Rhynchophorus ferrugineus</name>
    <name type="common">Red palm weevil</name>
    <name type="synonym">Curculio ferrugineus</name>
    <dbReference type="NCBI Taxonomy" id="354439"/>
    <lineage>
        <taxon>Eukaryota</taxon>
        <taxon>Metazoa</taxon>
        <taxon>Ecdysozoa</taxon>
        <taxon>Arthropoda</taxon>
        <taxon>Hexapoda</taxon>
        <taxon>Insecta</taxon>
        <taxon>Pterygota</taxon>
        <taxon>Neoptera</taxon>
        <taxon>Endopterygota</taxon>
        <taxon>Coleoptera</taxon>
        <taxon>Polyphaga</taxon>
        <taxon>Cucujiformia</taxon>
        <taxon>Curculionidae</taxon>
        <taxon>Dryophthorinae</taxon>
        <taxon>Rhynchophorus</taxon>
    </lineage>
</organism>
<gene>
    <name evidence="2" type="ORF">GWI33_011730</name>
</gene>
<name>A0A834MIN6_RHYFE</name>
<dbReference type="EMBL" id="JAACXV010000060">
    <property type="protein sequence ID" value="KAF7285193.1"/>
    <property type="molecule type" value="Genomic_DNA"/>
</dbReference>
<dbReference type="AlphaFoldDB" id="A0A834MIN6"/>
<proteinExistence type="predicted"/>
<feature type="compositionally biased region" description="Basic residues" evidence="1">
    <location>
        <begin position="1"/>
        <end position="13"/>
    </location>
</feature>
<evidence type="ECO:0000313" key="2">
    <source>
        <dbReference type="EMBL" id="KAF7285193.1"/>
    </source>
</evidence>
<accession>A0A834MIN6</accession>
<dbReference type="Proteomes" id="UP000625711">
    <property type="component" value="Unassembled WGS sequence"/>
</dbReference>
<keyword evidence="3" id="KW-1185">Reference proteome</keyword>
<comment type="caution">
    <text evidence="2">The sequence shown here is derived from an EMBL/GenBank/DDBJ whole genome shotgun (WGS) entry which is preliminary data.</text>
</comment>
<evidence type="ECO:0000313" key="3">
    <source>
        <dbReference type="Proteomes" id="UP000625711"/>
    </source>
</evidence>
<feature type="region of interest" description="Disordered" evidence="1">
    <location>
        <begin position="1"/>
        <end position="23"/>
    </location>
</feature>
<reference evidence="2" key="1">
    <citation type="submission" date="2020-08" db="EMBL/GenBank/DDBJ databases">
        <title>Genome sequencing and assembly of the red palm weevil Rhynchophorus ferrugineus.</title>
        <authorList>
            <person name="Dias G.B."/>
            <person name="Bergman C.M."/>
            <person name="Manee M."/>
        </authorList>
    </citation>
    <scope>NUCLEOTIDE SEQUENCE</scope>
    <source>
        <strain evidence="2">AA-2017</strain>
        <tissue evidence="2">Whole larva</tissue>
    </source>
</reference>
<sequence>MSKTGRIGKRVKRSSSTSRSRLPSQPVLAFGWGDRLRVGDPLGSVVRFVAAKIRWSRCGSVRLERVSSAWNIQRCGSSSSRLPDRSSKHNAIESNLKFVPLLEPGAF</sequence>